<dbReference type="SUPFAM" id="SSF53850">
    <property type="entry name" value="Periplasmic binding protein-like II"/>
    <property type="match status" value="1"/>
</dbReference>
<dbReference type="RefSeq" id="WP_011395244.1">
    <property type="nucleotide sequence ID" value="NC_007645.1"/>
</dbReference>
<dbReference type="Pfam" id="PF03466">
    <property type="entry name" value="LysR_substrate"/>
    <property type="match status" value="1"/>
</dbReference>
<dbReference type="InterPro" id="IPR005119">
    <property type="entry name" value="LysR_subst-bd"/>
</dbReference>
<dbReference type="STRING" id="349521.HCH_01303"/>
<dbReference type="eggNOG" id="COG0583">
    <property type="taxonomic scope" value="Bacteria"/>
</dbReference>
<feature type="domain" description="HTH lysR-type" evidence="5">
    <location>
        <begin position="6"/>
        <end position="63"/>
    </location>
</feature>
<dbReference type="SUPFAM" id="SSF46785">
    <property type="entry name" value="Winged helix' DNA-binding domain"/>
    <property type="match status" value="1"/>
</dbReference>
<protein>
    <submittedName>
        <fullName evidence="6">Transcriptional regulator</fullName>
    </submittedName>
</protein>
<organism evidence="6 7">
    <name type="scientific">Hahella chejuensis (strain KCTC 2396)</name>
    <dbReference type="NCBI Taxonomy" id="349521"/>
    <lineage>
        <taxon>Bacteria</taxon>
        <taxon>Pseudomonadati</taxon>
        <taxon>Pseudomonadota</taxon>
        <taxon>Gammaproteobacteria</taxon>
        <taxon>Oceanospirillales</taxon>
        <taxon>Hahellaceae</taxon>
        <taxon>Hahella</taxon>
    </lineage>
</organism>
<dbReference type="OrthoDB" id="5723059at2"/>
<dbReference type="HOGENOM" id="CLU_039613_1_3_6"/>
<dbReference type="InterPro" id="IPR050176">
    <property type="entry name" value="LTTR"/>
</dbReference>
<dbReference type="GO" id="GO:0003677">
    <property type="term" value="F:DNA binding"/>
    <property type="evidence" value="ECO:0007669"/>
    <property type="project" value="UniProtKB-KW"/>
</dbReference>
<dbReference type="Gene3D" id="1.10.10.10">
    <property type="entry name" value="Winged helix-like DNA-binding domain superfamily/Winged helix DNA-binding domain"/>
    <property type="match status" value="1"/>
</dbReference>
<dbReference type="EMBL" id="CP000155">
    <property type="protein sequence ID" value="ABC28171.1"/>
    <property type="molecule type" value="Genomic_DNA"/>
</dbReference>
<dbReference type="InterPro" id="IPR036390">
    <property type="entry name" value="WH_DNA-bd_sf"/>
</dbReference>
<dbReference type="Pfam" id="PF00126">
    <property type="entry name" value="HTH_1"/>
    <property type="match status" value="1"/>
</dbReference>
<keyword evidence="3" id="KW-0238">DNA-binding</keyword>
<dbReference type="PROSITE" id="PS50931">
    <property type="entry name" value="HTH_LYSR"/>
    <property type="match status" value="1"/>
</dbReference>
<keyword evidence="2" id="KW-0805">Transcription regulation</keyword>
<evidence type="ECO:0000256" key="1">
    <source>
        <dbReference type="ARBA" id="ARBA00009437"/>
    </source>
</evidence>
<name>Q2SMF3_HAHCH</name>
<evidence type="ECO:0000256" key="4">
    <source>
        <dbReference type="ARBA" id="ARBA00023163"/>
    </source>
</evidence>
<reference evidence="6 7" key="1">
    <citation type="journal article" date="2005" name="Nucleic Acids Res.">
        <title>Genomic blueprint of Hahella chejuensis, a marine microbe producing an algicidal agent.</title>
        <authorList>
            <person name="Jeong H."/>
            <person name="Yim J.H."/>
            <person name="Lee C."/>
            <person name="Choi S.-H."/>
            <person name="Park Y.K."/>
            <person name="Yoon S.H."/>
            <person name="Hur C.-G."/>
            <person name="Kang H.-Y."/>
            <person name="Kim D."/>
            <person name="Lee H.H."/>
            <person name="Park K.H."/>
            <person name="Park S.-H."/>
            <person name="Park H.-S."/>
            <person name="Lee H.K."/>
            <person name="Oh T.K."/>
            <person name="Kim J.F."/>
        </authorList>
    </citation>
    <scope>NUCLEOTIDE SEQUENCE [LARGE SCALE GENOMIC DNA]</scope>
    <source>
        <strain evidence="6 7">KCTC 2396</strain>
    </source>
</reference>
<evidence type="ECO:0000256" key="3">
    <source>
        <dbReference type="ARBA" id="ARBA00023125"/>
    </source>
</evidence>
<dbReference type="InterPro" id="IPR000847">
    <property type="entry name" value="LysR_HTH_N"/>
</dbReference>
<keyword evidence="7" id="KW-1185">Reference proteome</keyword>
<gene>
    <name evidence="6" type="ordered locus">HCH_01303</name>
</gene>
<evidence type="ECO:0000313" key="6">
    <source>
        <dbReference type="EMBL" id="ABC28171.1"/>
    </source>
</evidence>
<dbReference type="Proteomes" id="UP000000238">
    <property type="component" value="Chromosome"/>
</dbReference>
<comment type="similarity">
    <text evidence="1">Belongs to the LysR transcriptional regulatory family.</text>
</comment>
<dbReference type="KEGG" id="hch:HCH_01303"/>
<dbReference type="Gene3D" id="3.40.190.10">
    <property type="entry name" value="Periplasmic binding protein-like II"/>
    <property type="match status" value="2"/>
</dbReference>
<accession>Q2SMF3</accession>
<evidence type="ECO:0000313" key="7">
    <source>
        <dbReference type="Proteomes" id="UP000000238"/>
    </source>
</evidence>
<dbReference type="GO" id="GO:0003700">
    <property type="term" value="F:DNA-binding transcription factor activity"/>
    <property type="evidence" value="ECO:0007669"/>
    <property type="project" value="InterPro"/>
</dbReference>
<proteinExistence type="inferred from homology"/>
<evidence type="ECO:0000256" key="2">
    <source>
        <dbReference type="ARBA" id="ARBA00023015"/>
    </source>
</evidence>
<dbReference type="PANTHER" id="PTHR30579">
    <property type="entry name" value="TRANSCRIPTIONAL REGULATOR"/>
    <property type="match status" value="1"/>
</dbReference>
<dbReference type="AlphaFoldDB" id="Q2SMF3"/>
<sequence length="285" mass="31581">MKLPDISTELLQTFVTVVDSGGVLRASERLFKTQSTVSMQLSRLEERLGVALFKTVGRRKELTPEGETMLIYARKILDLQNEALKAIQGVQFEGELTIGISRSLVDGDLTNELSKFAMQYPLIKLNVRSASSMHLHNAFEQEEFDCIIRLTQDPSADELVLSKAKMVWVASDKFQFDPGIPLRMANFTTPCQFRSISEKALKAAGIVWQEAYTTNNLNALMSAVRGNLAVSARTQHALQPGTRVVGPEEGLPELPEIFVVAQTRGSSRLAEFFISWLAPRPPVAA</sequence>
<evidence type="ECO:0000259" key="5">
    <source>
        <dbReference type="PROSITE" id="PS50931"/>
    </source>
</evidence>
<dbReference type="PANTHER" id="PTHR30579:SF7">
    <property type="entry name" value="HTH-TYPE TRANSCRIPTIONAL REGULATOR LRHA-RELATED"/>
    <property type="match status" value="1"/>
</dbReference>
<keyword evidence="4" id="KW-0804">Transcription</keyword>
<dbReference type="InterPro" id="IPR036388">
    <property type="entry name" value="WH-like_DNA-bd_sf"/>
</dbReference>